<organism evidence="2 3">
    <name type="scientific">Formimonas warabiya</name>
    <dbReference type="NCBI Taxonomy" id="1761012"/>
    <lineage>
        <taxon>Bacteria</taxon>
        <taxon>Bacillati</taxon>
        <taxon>Bacillota</taxon>
        <taxon>Clostridia</taxon>
        <taxon>Eubacteriales</taxon>
        <taxon>Peptococcaceae</taxon>
        <taxon>Candidatus Formimonas</taxon>
    </lineage>
</organism>
<dbReference type="InterPro" id="IPR002109">
    <property type="entry name" value="Glutaredoxin"/>
</dbReference>
<dbReference type="GO" id="GO:0009055">
    <property type="term" value="F:electron transfer activity"/>
    <property type="evidence" value="ECO:0007669"/>
    <property type="project" value="TreeGrafter"/>
</dbReference>
<evidence type="ECO:0000313" key="2">
    <source>
        <dbReference type="EMBL" id="ATW28252.1"/>
    </source>
</evidence>
<dbReference type="SUPFAM" id="SSF52833">
    <property type="entry name" value="Thioredoxin-like"/>
    <property type="match status" value="1"/>
</dbReference>
<name>A0A3G1L0D7_FORW1</name>
<sequence>MEKEVTIFTTPTCSACRQAKEFLARKGIPFKEHDVASDAQARKTMFQKSGRMAVPTIVIGEEIIIGFDIHEMEKILH</sequence>
<reference evidence="2 3" key="1">
    <citation type="submission" date="2016-10" db="EMBL/GenBank/DDBJ databases">
        <title>Complete Genome Sequence of Peptococcaceae strain DCMF.</title>
        <authorList>
            <person name="Edwards R.J."/>
            <person name="Holland S.I."/>
            <person name="Deshpande N.P."/>
            <person name="Wong Y.K."/>
            <person name="Ertan H."/>
            <person name="Manefield M."/>
            <person name="Russell T.L."/>
            <person name="Lee M.J."/>
        </authorList>
    </citation>
    <scope>NUCLEOTIDE SEQUENCE [LARGE SCALE GENOMIC DNA]</scope>
    <source>
        <strain evidence="2 3">DCMF</strain>
    </source>
</reference>
<dbReference type="InterPro" id="IPR004045">
    <property type="entry name" value="Glutathione_S-Trfase_N"/>
</dbReference>
<dbReference type="PROSITE" id="PS50404">
    <property type="entry name" value="GST_NTER"/>
    <property type="match status" value="1"/>
</dbReference>
<dbReference type="OrthoDB" id="9795531at2"/>
<feature type="domain" description="GST N-terminal" evidence="1">
    <location>
        <begin position="3"/>
        <end position="77"/>
    </location>
</feature>
<dbReference type="InterPro" id="IPR036249">
    <property type="entry name" value="Thioredoxin-like_sf"/>
</dbReference>
<dbReference type="KEGG" id="fwa:DCMF_28950"/>
<dbReference type="RefSeq" id="WP_148137664.1">
    <property type="nucleotide sequence ID" value="NZ_CP017634.1"/>
</dbReference>
<dbReference type="EMBL" id="CP017634">
    <property type="protein sequence ID" value="ATW28252.1"/>
    <property type="molecule type" value="Genomic_DNA"/>
</dbReference>
<dbReference type="Proteomes" id="UP000323521">
    <property type="component" value="Chromosome"/>
</dbReference>
<dbReference type="AlphaFoldDB" id="A0A3G1L0D7"/>
<accession>A0A3G1L0D7</accession>
<dbReference type="GO" id="GO:0045454">
    <property type="term" value="P:cell redox homeostasis"/>
    <property type="evidence" value="ECO:0007669"/>
    <property type="project" value="TreeGrafter"/>
</dbReference>
<gene>
    <name evidence="2" type="ORF">DCMF_28950</name>
</gene>
<protein>
    <submittedName>
        <fullName evidence="2">NrdH-redoxin</fullName>
    </submittedName>
</protein>
<proteinExistence type="predicted"/>
<dbReference type="Pfam" id="PF00462">
    <property type="entry name" value="Glutaredoxin"/>
    <property type="match status" value="1"/>
</dbReference>
<dbReference type="PROSITE" id="PS51354">
    <property type="entry name" value="GLUTAREDOXIN_2"/>
    <property type="match status" value="1"/>
</dbReference>
<dbReference type="Gene3D" id="3.40.30.10">
    <property type="entry name" value="Glutaredoxin"/>
    <property type="match status" value="1"/>
</dbReference>
<dbReference type="InterPro" id="IPR051548">
    <property type="entry name" value="Grx-like_ET"/>
</dbReference>
<keyword evidence="3" id="KW-1185">Reference proteome</keyword>
<evidence type="ECO:0000313" key="3">
    <source>
        <dbReference type="Proteomes" id="UP000323521"/>
    </source>
</evidence>
<dbReference type="CDD" id="cd02976">
    <property type="entry name" value="NrdH"/>
    <property type="match status" value="1"/>
</dbReference>
<dbReference type="PANTHER" id="PTHR34386:SF1">
    <property type="entry name" value="GLUTAREDOXIN-LIKE PROTEIN NRDH"/>
    <property type="match status" value="1"/>
</dbReference>
<dbReference type="PANTHER" id="PTHR34386">
    <property type="entry name" value="GLUTAREDOXIN"/>
    <property type="match status" value="1"/>
</dbReference>
<evidence type="ECO:0000259" key="1">
    <source>
        <dbReference type="PROSITE" id="PS50404"/>
    </source>
</evidence>